<organism evidence="1 2">
    <name type="scientific">Crateriforma conspicua</name>
    <dbReference type="NCBI Taxonomy" id="2527996"/>
    <lineage>
        <taxon>Bacteria</taxon>
        <taxon>Pseudomonadati</taxon>
        <taxon>Planctomycetota</taxon>
        <taxon>Planctomycetia</taxon>
        <taxon>Planctomycetales</taxon>
        <taxon>Planctomycetaceae</taxon>
        <taxon>Crateriforma</taxon>
    </lineage>
</organism>
<accession>A0A5C5Y4T8</accession>
<dbReference type="EMBL" id="SJPL01000001">
    <property type="protein sequence ID" value="TWT70280.1"/>
    <property type="molecule type" value="Genomic_DNA"/>
</dbReference>
<evidence type="ECO:0000313" key="2">
    <source>
        <dbReference type="Proteomes" id="UP000317238"/>
    </source>
</evidence>
<proteinExistence type="predicted"/>
<gene>
    <name evidence="1" type="ORF">Pan14r_25850</name>
</gene>
<name>A0A5C5Y4T8_9PLAN</name>
<dbReference type="AlphaFoldDB" id="A0A5C5Y4T8"/>
<comment type="caution">
    <text evidence="1">The sequence shown here is derived from an EMBL/GenBank/DDBJ whole genome shotgun (WGS) entry which is preliminary data.</text>
</comment>
<sequence length="157" mass="16305">MQTRSGISLLELVLALAILGGSLAVLSQIASTGADAAREARDLAMARLLAQRKMSEILLDYLVTPVSVPSSPMEAFDSTSLTAFMYSVEVQPGQLDGLLAIRVTVEAVDPAGGPSTALYVLDRWMIDPALGLAEAEEEAELAREEAAAGATDSAGGI</sequence>
<reference evidence="1 2" key="1">
    <citation type="submission" date="2019-02" db="EMBL/GenBank/DDBJ databases">
        <title>Deep-cultivation of Planctomycetes and their phenomic and genomic characterization uncovers novel biology.</title>
        <authorList>
            <person name="Wiegand S."/>
            <person name="Jogler M."/>
            <person name="Boedeker C."/>
            <person name="Pinto D."/>
            <person name="Vollmers J."/>
            <person name="Rivas-Marin E."/>
            <person name="Kohn T."/>
            <person name="Peeters S.H."/>
            <person name="Heuer A."/>
            <person name="Rast P."/>
            <person name="Oberbeckmann S."/>
            <person name="Bunk B."/>
            <person name="Jeske O."/>
            <person name="Meyerdierks A."/>
            <person name="Storesund J.E."/>
            <person name="Kallscheuer N."/>
            <person name="Luecker S."/>
            <person name="Lage O.M."/>
            <person name="Pohl T."/>
            <person name="Merkel B.J."/>
            <person name="Hornburger P."/>
            <person name="Mueller R.-W."/>
            <person name="Bruemmer F."/>
            <person name="Labrenz M."/>
            <person name="Spormann A.M."/>
            <person name="Op Den Camp H."/>
            <person name="Overmann J."/>
            <person name="Amann R."/>
            <person name="Jetten M.S.M."/>
            <person name="Mascher T."/>
            <person name="Medema M.H."/>
            <person name="Devos D.P."/>
            <person name="Kaster A.-K."/>
            <person name="Ovreas L."/>
            <person name="Rohde M."/>
            <person name="Galperin M.Y."/>
            <person name="Jogler C."/>
        </authorList>
    </citation>
    <scope>NUCLEOTIDE SEQUENCE [LARGE SCALE GENOMIC DNA]</scope>
    <source>
        <strain evidence="1 2">Pan14r</strain>
    </source>
</reference>
<dbReference type="OrthoDB" id="291052at2"/>
<evidence type="ECO:0008006" key="3">
    <source>
        <dbReference type="Google" id="ProtNLM"/>
    </source>
</evidence>
<evidence type="ECO:0000313" key="1">
    <source>
        <dbReference type="EMBL" id="TWT70280.1"/>
    </source>
</evidence>
<keyword evidence="2" id="KW-1185">Reference proteome</keyword>
<protein>
    <recommendedName>
        <fullName evidence="3">Prepilin-type N-terminal cleavage/methylation domain-containing protein</fullName>
    </recommendedName>
</protein>
<dbReference type="RefSeq" id="WP_145301342.1">
    <property type="nucleotide sequence ID" value="NZ_CP036319.1"/>
</dbReference>
<dbReference type="Proteomes" id="UP000317238">
    <property type="component" value="Unassembled WGS sequence"/>
</dbReference>